<keyword evidence="1" id="KW-0812">Transmembrane</keyword>
<dbReference type="EMBL" id="MBFS01002323">
    <property type="protein sequence ID" value="PVU99002.1"/>
    <property type="molecule type" value="Genomic_DNA"/>
</dbReference>
<comment type="caution">
    <text evidence="2">The sequence shown here is derived from an EMBL/GenBank/DDBJ whole genome shotgun (WGS) entry which is preliminary data.</text>
</comment>
<name>A0A2T9Z346_9FUNG</name>
<dbReference type="AlphaFoldDB" id="A0A2T9Z346"/>
<dbReference type="Proteomes" id="UP000245609">
    <property type="component" value="Unassembled WGS sequence"/>
</dbReference>
<keyword evidence="1" id="KW-1133">Transmembrane helix</keyword>
<evidence type="ECO:0000256" key="1">
    <source>
        <dbReference type="SAM" id="Phobius"/>
    </source>
</evidence>
<proteinExistence type="predicted"/>
<evidence type="ECO:0000313" key="2">
    <source>
        <dbReference type="EMBL" id="PVU99002.1"/>
    </source>
</evidence>
<keyword evidence="3" id="KW-1185">Reference proteome</keyword>
<dbReference type="OrthoDB" id="76388at2759"/>
<gene>
    <name evidence="2" type="ORF">BB560_005569</name>
</gene>
<protein>
    <submittedName>
        <fullName evidence="2">Uncharacterized protein</fullName>
    </submittedName>
</protein>
<organism evidence="2 3">
    <name type="scientific">Smittium megazygosporum</name>
    <dbReference type="NCBI Taxonomy" id="133381"/>
    <lineage>
        <taxon>Eukaryota</taxon>
        <taxon>Fungi</taxon>
        <taxon>Fungi incertae sedis</taxon>
        <taxon>Zoopagomycota</taxon>
        <taxon>Kickxellomycotina</taxon>
        <taxon>Harpellomycetes</taxon>
        <taxon>Harpellales</taxon>
        <taxon>Legeriomycetaceae</taxon>
        <taxon>Smittium</taxon>
    </lineage>
</organism>
<sequence>MANSKLNALLDNISKFYYHLPGQGHVPLEAYVDYIKKEFCRTYRYEEHKYASSIQGEQRHKHTRYTRKKRMKLKSILVVASVLAGSNAITCDNEGLERCAAPSGSGDKIIRCENGREVLSFCTENKKCYGNGSTGVMCIDPEAAKPIDKRAIWSSPFGGYTTQLNNLLRGVHGDASSLNTFISSARSAMFTNKNSVVDVSNTFGNGFQKDAANIKRNSGGLFDSFRFSYLIADFGNNVNINPNARASLSRSITSGGGIVASASPSNMLKYADTYRALTNMARASNTYYPNTLGLVLNGNLSPSTLATYLSSANAGNANGTAFLLRSVFQRVGKAQPYVPAFSHASGKLSRSISSYANTGIVRGVMNRYKPATLSRSNNINFFNGIANGIFKTGGSYKRDFSALTNLYGHTVDSICGCSDSATLFTLFYYLGALLFSIILFPIAACCGPSGGSAAVSV</sequence>
<evidence type="ECO:0000313" key="3">
    <source>
        <dbReference type="Proteomes" id="UP000245609"/>
    </source>
</evidence>
<keyword evidence="1" id="KW-0472">Membrane</keyword>
<accession>A0A2T9Z346</accession>
<feature type="transmembrane region" description="Helical" evidence="1">
    <location>
        <begin position="426"/>
        <end position="446"/>
    </location>
</feature>
<reference evidence="2 3" key="1">
    <citation type="journal article" date="2018" name="MBio">
        <title>Comparative Genomics Reveals the Core Gene Toolbox for the Fungus-Insect Symbiosis.</title>
        <authorList>
            <person name="Wang Y."/>
            <person name="Stata M."/>
            <person name="Wang W."/>
            <person name="Stajich J.E."/>
            <person name="White M.M."/>
            <person name="Moncalvo J.M."/>
        </authorList>
    </citation>
    <scope>NUCLEOTIDE SEQUENCE [LARGE SCALE GENOMIC DNA]</scope>
    <source>
        <strain evidence="2 3">SC-DP-2</strain>
    </source>
</reference>